<reference evidence="2" key="1">
    <citation type="journal article" date="2017" name="Nature">
        <title>The sunflower genome provides insights into oil metabolism, flowering and Asterid evolution.</title>
        <authorList>
            <person name="Badouin H."/>
            <person name="Gouzy J."/>
            <person name="Grassa C.J."/>
            <person name="Murat F."/>
            <person name="Staton S.E."/>
            <person name="Cottret L."/>
            <person name="Lelandais-Briere C."/>
            <person name="Owens G.L."/>
            <person name="Carrere S."/>
            <person name="Mayjonade B."/>
            <person name="Legrand L."/>
            <person name="Gill N."/>
            <person name="Kane N.C."/>
            <person name="Bowers J.E."/>
            <person name="Hubner S."/>
            <person name="Bellec A."/>
            <person name="Berard A."/>
            <person name="Berges H."/>
            <person name="Blanchet N."/>
            <person name="Boniface M.C."/>
            <person name="Brunel D."/>
            <person name="Catrice O."/>
            <person name="Chaidir N."/>
            <person name="Claudel C."/>
            <person name="Donnadieu C."/>
            <person name="Faraut T."/>
            <person name="Fievet G."/>
            <person name="Helmstetter N."/>
            <person name="King M."/>
            <person name="Knapp S.J."/>
            <person name="Lai Z."/>
            <person name="Le Paslier M.C."/>
            <person name="Lippi Y."/>
            <person name="Lorenzon L."/>
            <person name="Mandel J.R."/>
            <person name="Marage G."/>
            <person name="Marchand G."/>
            <person name="Marquand E."/>
            <person name="Bret-Mestries E."/>
            <person name="Morien E."/>
            <person name="Nambeesan S."/>
            <person name="Nguyen T."/>
            <person name="Pegot-Espagnet P."/>
            <person name="Pouilly N."/>
            <person name="Raftis F."/>
            <person name="Sallet E."/>
            <person name="Schiex T."/>
            <person name="Thomas J."/>
            <person name="Vandecasteele C."/>
            <person name="Vares D."/>
            <person name="Vear F."/>
            <person name="Vautrin S."/>
            <person name="Crespi M."/>
            <person name="Mangin B."/>
            <person name="Burke J.M."/>
            <person name="Salse J."/>
            <person name="Munos S."/>
            <person name="Vincourt P."/>
            <person name="Rieseberg L.H."/>
            <person name="Langlade N.B."/>
        </authorList>
    </citation>
    <scope>NUCLEOTIDE SEQUENCE [LARGE SCALE GENOMIC DNA]</scope>
    <source>
        <strain evidence="2">cv. SF193</strain>
    </source>
</reference>
<dbReference type="InParanoid" id="A0A251U9H1"/>
<proteinExistence type="predicted"/>
<accession>A0A251U9H1</accession>
<dbReference type="Proteomes" id="UP000215914">
    <property type="component" value="Chromosome 7"/>
</dbReference>
<name>A0A251U9H1_HELAN</name>
<evidence type="ECO:0000313" key="2">
    <source>
        <dbReference type="Proteomes" id="UP000215914"/>
    </source>
</evidence>
<gene>
    <name evidence="1" type="ORF">HannXRQ_Chr07g0187991</name>
</gene>
<organism evidence="1 2">
    <name type="scientific">Helianthus annuus</name>
    <name type="common">Common sunflower</name>
    <dbReference type="NCBI Taxonomy" id="4232"/>
    <lineage>
        <taxon>Eukaryota</taxon>
        <taxon>Viridiplantae</taxon>
        <taxon>Streptophyta</taxon>
        <taxon>Embryophyta</taxon>
        <taxon>Tracheophyta</taxon>
        <taxon>Spermatophyta</taxon>
        <taxon>Magnoliopsida</taxon>
        <taxon>eudicotyledons</taxon>
        <taxon>Gunneridae</taxon>
        <taxon>Pentapetalae</taxon>
        <taxon>asterids</taxon>
        <taxon>campanulids</taxon>
        <taxon>Asterales</taxon>
        <taxon>Asteraceae</taxon>
        <taxon>Asteroideae</taxon>
        <taxon>Heliantheae alliance</taxon>
        <taxon>Heliantheae</taxon>
        <taxon>Helianthus</taxon>
    </lineage>
</organism>
<sequence>MLSLAPPATGADSVRLSDDGRGAAVVLMRRYEYVVFDKTCSGQATIFPTVVVVAFSGGDAQRRHTATTTIAEPFSDIGGL</sequence>
<protein>
    <submittedName>
        <fullName evidence="1">Uncharacterized protein</fullName>
    </submittedName>
</protein>
<keyword evidence="2" id="KW-1185">Reference proteome</keyword>
<dbReference type="EMBL" id="CM007896">
    <property type="protein sequence ID" value="OTG19985.1"/>
    <property type="molecule type" value="Genomic_DNA"/>
</dbReference>
<evidence type="ECO:0000313" key="1">
    <source>
        <dbReference type="EMBL" id="OTG19985.1"/>
    </source>
</evidence>
<dbReference type="AlphaFoldDB" id="A0A251U9H1"/>